<dbReference type="HOGENOM" id="CLU_027198_0_0_11"/>
<dbReference type="STRING" id="269800.Tfu_0729"/>
<proteinExistence type="predicted"/>
<dbReference type="eggNOG" id="ENOG502ZMWA">
    <property type="taxonomic scope" value="Bacteria"/>
</dbReference>
<protein>
    <recommendedName>
        <fullName evidence="2">Novel STAND NTPase 3 domain-containing protein</fullName>
    </recommendedName>
</protein>
<organism evidence="3">
    <name type="scientific">Thermobifida fusca (strain YX)</name>
    <dbReference type="NCBI Taxonomy" id="269800"/>
    <lineage>
        <taxon>Bacteria</taxon>
        <taxon>Bacillati</taxon>
        <taxon>Actinomycetota</taxon>
        <taxon>Actinomycetes</taxon>
        <taxon>Streptosporangiales</taxon>
        <taxon>Nocardiopsidaceae</taxon>
        <taxon>Thermobifida</taxon>
    </lineage>
</organism>
<accession>Q47S00</accession>
<feature type="region of interest" description="Disordered" evidence="1">
    <location>
        <begin position="1"/>
        <end position="76"/>
    </location>
</feature>
<dbReference type="SUPFAM" id="SSF52540">
    <property type="entry name" value="P-loop containing nucleoside triphosphate hydrolases"/>
    <property type="match status" value="1"/>
</dbReference>
<dbReference type="EMBL" id="CP000088">
    <property type="protein sequence ID" value="AAZ54767.1"/>
    <property type="molecule type" value="Genomic_DNA"/>
</dbReference>
<feature type="compositionally biased region" description="Basic and acidic residues" evidence="1">
    <location>
        <begin position="60"/>
        <end position="76"/>
    </location>
</feature>
<dbReference type="AlphaFoldDB" id="Q47S00"/>
<evidence type="ECO:0000313" key="3">
    <source>
        <dbReference type="EMBL" id="AAZ54767.1"/>
    </source>
</evidence>
<sequence length="722" mass="79836">MTVELPLDGGRSGRSEWDEPPAPPAVDEPDAVLDEPAATGGDSVDGDSAAPVHTPPAADTPREEDRDLPDTPRSHTELGTVYGLIHTGDGDQHIYLSSAAFTIDDRGRLHHRVPLLVGEDQVAHLRKCFFAPDGYRDALQMLAERRTVIITGEAGSGRTTAAKILLATAGGGEIRLRELPEDDYDVGDGPTGMLLPERLSRGEQLLLDLSGPNRELLAPAQAVLEGYRNAVRAHDSYLVVVIDPDQRIELRDEFRDLIVPLGRPDGEQVLRRHLAAQGIAWEGEFPDQIKAWIPKARMGEIAELVRIAGEGRRSAPEAGPAEWLAQALDALTAYGAEVEKQVEGLDSWQRALLLTVAMFEGARSNVVAAAAGMLAEQVKTPEPEEPRLQRPTFTSRLKDIEARLEPDHSVRFGRVGYAAAVRNWFWDNYPELGRDLCVWIDQCVRLRGLTGRDRDQAVAHFTREMLRVGRIEELFVYITHWARGRLDLSAQIAYALSEALAHDGFSRKVRRQVLLWARNHNLSPRLARVLVTVSAQVIADAWPDEAMVRLHQLTRHTARKVQEEATEALLALVEQPQLCLRLMLRIADALSQRYRATDVELLERLAATEPGASLVDDPQVRPVLVQALATVCAQETVLVQYAYRWALATGAASSLVDLLVEAAERAGQGVVLYAAALRWAMGTQHGGSAERARRVRAARLVTRRIDELHEAWRQRPGQEEEA</sequence>
<evidence type="ECO:0000256" key="1">
    <source>
        <dbReference type="SAM" id="MobiDB-lite"/>
    </source>
</evidence>
<name>Q47S00_THEFY</name>
<dbReference type="Pfam" id="PF20720">
    <property type="entry name" value="nSTAND3"/>
    <property type="match status" value="1"/>
</dbReference>
<dbReference type="OrthoDB" id="3848913at2"/>
<feature type="domain" description="Novel STAND NTPase 3" evidence="2">
    <location>
        <begin position="129"/>
        <end position="169"/>
    </location>
</feature>
<evidence type="ECO:0000259" key="2">
    <source>
        <dbReference type="Pfam" id="PF20720"/>
    </source>
</evidence>
<reference evidence="3" key="1">
    <citation type="submission" date="2005-07" db="EMBL/GenBank/DDBJ databases">
        <title>Complete sequence of Thermobifida fusca YX.</title>
        <authorList>
            <consortium name="US DOE Joint Genome Institute"/>
            <person name="Copeland A."/>
            <person name="Lucas S."/>
            <person name="Lapidus A."/>
            <person name="Barry K."/>
            <person name="Detter J.C."/>
            <person name="Glavina T."/>
            <person name="Hammon N."/>
            <person name="Israni S."/>
            <person name="Pitluck S."/>
            <person name="Di Bartolo G."/>
            <person name="Chain P."/>
            <person name="Schmutz J."/>
            <person name="Larimer F."/>
            <person name="Land M."/>
            <person name="Lykidis A."/>
            <person name="Richardson P."/>
        </authorList>
    </citation>
    <scope>NUCLEOTIDE SEQUENCE</scope>
    <source>
        <strain evidence="3">YX</strain>
    </source>
</reference>
<gene>
    <name evidence="3" type="ordered locus">Tfu_0729</name>
</gene>
<dbReference type="InterPro" id="IPR049050">
    <property type="entry name" value="nSTAND3"/>
</dbReference>
<dbReference type="InterPro" id="IPR027417">
    <property type="entry name" value="P-loop_NTPase"/>
</dbReference>
<dbReference type="KEGG" id="tfu:Tfu_0729"/>